<feature type="signal peptide" evidence="1">
    <location>
        <begin position="1"/>
        <end position="27"/>
    </location>
</feature>
<dbReference type="OrthoDB" id="9984325at2"/>
<protein>
    <submittedName>
        <fullName evidence="2">Uncharacterized protein</fullName>
    </submittedName>
</protein>
<proteinExistence type="predicted"/>
<name>A0A2S2DSW6_9BACT</name>
<dbReference type="AlphaFoldDB" id="A0A2S2DSW6"/>
<feature type="chain" id="PRO_5015497470" evidence="1">
    <location>
        <begin position="28"/>
        <end position="100"/>
    </location>
</feature>
<gene>
    <name evidence="2" type="ORF">HME7025_00593</name>
</gene>
<reference evidence="3" key="1">
    <citation type="submission" date="2018-05" db="EMBL/GenBank/DDBJ databases">
        <title>Pseudarcicella sp. HME7025 Genome sequencing and assembly.</title>
        <authorList>
            <person name="Kim H."/>
            <person name="Kang H."/>
            <person name="Joh K."/>
        </authorList>
    </citation>
    <scope>NUCLEOTIDE SEQUENCE [LARGE SCALE GENOMIC DNA]</scope>
    <source>
        <strain evidence="3">HME7025</strain>
    </source>
</reference>
<evidence type="ECO:0000313" key="2">
    <source>
        <dbReference type="EMBL" id="AWL08465.1"/>
    </source>
</evidence>
<keyword evidence="1" id="KW-0732">Signal</keyword>
<accession>A0A2S2DSW6</accession>
<sequence length="100" mass="11313">MKKIFNFKRVVLICVFTSLLCYTFVGLSNDPSIEECTDPGWRFWGYSYGCAWASSGNGHIANSMQDGSYCVVLIPYERYILGIMIEQGTVEKKIACPENH</sequence>
<evidence type="ECO:0000256" key="1">
    <source>
        <dbReference type="SAM" id="SignalP"/>
    </source>
</evidence>
<keyword evidence="3" id="KW-1185">Reference proteome</keyword>
<dbReference type="EMBL" id="CP029346">
    <property type="protein sequence ID" value="AWL08465.1"/>
    <property type="molecule type" value="Genomic_DNA"/>
</dbReference>
<dbReference type="RefSeq" id="WP_109322217.1">
    <property type="nucleotide sequence ID" value="NZ_CP029346.1"/>
</dbReference>
<evidence type="ECO:0000313" key="3">
    <source>
        <dbReference type="Proteomes" id="UP000245468"/>
    </source>
</evidence>
<dbReference type="Proteomes" id="UP000245468">
    <property type="component" value="Chromosome"/>
</dbReference>
<organism evidence="2 3">
    <name type="scientific">Aquirufa nivalisilvae</name>
    <dbReference type="NCBI Taxonomy" id="2516557"/>
    <lineage>
        <taxon>Bacteria</taxon>
        <taxon>Pseudomonadati</taxon>
        <taxon>Bacteroidota</taxon>
        <taxon>Cytophagia</taxon>
        <taxon>Cytophagales</taxon>
        <taxon>Flectobacillaceae</taxon>
        <taxon>Aquirufa</taxon>
    </lineage>
</organism>
<dbReference type="KEGG" id="psez:HME7025_00593"/>